<reference evidence="1 2" key="1">
    <citation type="submission" date="2021-05" db="EMBL/GenBank/DDBJ databases">
        <title>Complete genome of the cytokinin-producing biocontrol strain Pseudomonas fluorescens G20-18.</title>
        <authorList>
            <person name="Nielsen T.K."/>
            <person name="Mekureyaw M.F."/>
            <person name="Hansen L.H."/>
            <person name="Nicolaisen M.H."/>
            <person name="Roitsch T.G."/>
            <person name="Hennessy R.C."/>
        </authorList>
    </citation>
    <scope>NUCLEOTIDE SEQUENCE [LARGE SCALE GENOMIC DNA]</scope>
    <source>
        <strain evidence="1 2">G20-18</strain>
    </source>
</reference>
<sequence>MFIVPEQNEDGHAHPGWVCKRVFMAPELDFLLLALVATKGDDDQDTECIWGFRRADDLDALITGILQGDGNTTVKSISIVIPPERKSSLDMRTETVTRILERTFIKSYRAPDKQYIFYTDTGSTYHSDSNVYSGLDFGRDIYVSKKHKFY</sequence>
<name>A0ABX8EZU3_9PSED</name>
<accession>A0ABX8EZU3</accession>
<organism evidence="1 2">
    <name type="scientific">Pseudomonas hormoni</name>
    <dbReference type="NCBI Taxonomy" id="3093767"/>
    <lineage>
        <taxon>Bacteria</taxon>
        <taxon>Pseudomonadati</taxon>
        <taxon>Pseudomonadota</taxon>
        <taxon>Gammaproteobacteria</taxon>
        <taxon>Pseudomonadales</taxon>
        <taxon>Pseudomonadaceae</taxon>
        <taxon>Pseudomonas</taxon>
    </lineage>
</organism>
<gene>
    <name evidence="1" type="ORF">KJF94_00725</name>
</gene>
<dbReference type="RefSeq" id="WP_214380632.1">
    <property type="nucleotide sequence ID" value="NZ_CP075566.1"/>
</dbReference>
<dbReference type="EMBL" id="CP075566">
    <property type="protein sequence ID" value="QVW24138.1"/>
    <property type="molecule type" value="Genomic_DNA"/>
</dbReference>
<evidence type="ECO:0000313" key="2">
    <source>
        <dbReference type="Proteomes" id="UP000681155"/>
    </source>
</evidence>
<protein>
    <submittedName>
        <fullName evidence="1">Uncharacterized protein</fullName>
    </submittedName>
</protein>
<proteinExistence type="predicted"/>
<keyword evidence="2" id="KW-1185">Reference proteome</keyword>
<dbReference type="Proteomes" id="UP000681155">
    <property type="component" value="Chromosome"/>
</dbReference>
<evidence type="ECO:0000313" key="1">
    <source>
        <dbReference type="EMBL" id="QVW24138.1"/>
    </source>
</evidence>